<dbReference type="Pfam" id="PF00035">
    <property type="entry name" value="dsrm"/>
    <property type="match status" value="1"/>
</dbReference>
<dbReference type="Gene3D" id="3.30.160.20">
    <property type="match status" value="1"/>
</dbReference>
<dbReference type="AlphaFoldDB" id="A0A813A183"/>
<dbReference type="SUPFAM" id="SSF54768">
    <property type="entry name" value="dsRNA-binding domain-like"/>
    <property type="match status" value="1"/>
</dbReference>
<protein>
    <recommendedName>
        <fullName evidence="3">DRBM domain-containing protein</fullName>
    </recommendedName>
</protein>
<evidence type="ECO:0000313" key="4">
    <source>
        <dbReference type="EMBL" id="CAE7850880.1"/>
    </source>
</evidence>
<dbReference type="CDD" id="cd00048">
    <property type="entry name" value="DSRM_SF"/>
    <property type="match status" value="1"/>
</dbReference>
<evidence type="ECO:0000256" key="2">
    <source>
        <dbReference type="SAM" id="MobiDB-lite"/>
    </source>
</evidence>
<dbReference type="Proteomes" id="UP000601435">
    <property type="component" value="Unassembled WGS sequence"/>
</dbReference>
<reference evidence="4" key="1">
    <citation type="submission" date="2021-02" db="EMBL/GenBank/DDBJ databases">
        <authorList>
            <person name="Dougan E. K."/>
            <person name="Rhodes N."/>
            <person name="Thang M."/>
            <person name="Chan C."/>
        </authorList>
    </citation>
    <scope>NUCLEOTIDE SEQUENCE</scope>
</reference>
<keyword evidence="5" id="KW-1185">Reference proteome</keyword>
<keyword evidence="1" id="KW-0694">RNA-binding</keyword>
<dbReference type="GO" id="GO:0003723">
    <property type="term" value="F:RNA binding"/>
    <property type="evidence" value="ECO:0007669"/>
    <property type="project" value="UniProtKB-UniRule"/>
</dbReference>
<accession>A0A813A183</accession>
<feature type="region of interest" description="Disordered" evidence="2">
    <location>
        <begin position="1"/>
        <end position="30"/>
    </location>
</feature>
<feature type="domain" description="DRBM" evidence="3">
    <location>
        <begin position="95"/>
        <end position="131"/>
    </location>
</feature>
<comment type="caution">
    <text evidence="4">The sequence shown here is derived from an EMBL/GenBank/DDBJ whole genome shotgun (WGS) entry which is preliminary data.</text>
</comment>
<dbReference type="OrthoDB" id="10307775at2759"/>
<dbReference type="SMART" id="SM00358">
    <property type="entry name" value="DSRM"/>
    <property type="match status" value="1"/>
</dbReference>
<feature type="non-terminal residue" evidence="4">
    <location>
        <position position="1"/>
    </location>
</feature>
<evidence type="ECO:0000313" key="5">
    <source>
        <dbReference type="Proteomes" id="UP000601435"/>
    </source>
</evidence>
<dbReference type="InterPro" id="IPR014720">
    <property type="entry name" value="dsRBD_dom"/>
</dbReference>
<name>A0A813A183_9DINO</name>
<dbReference type="EMBL" id="CAJNJA010053584">
    <property type="protein sequence ID" value="CAE7850880.1"/>
    <property type="molecule type" value="Genomic_DNA"/>
</dbReference>
<dbReference type="PROSITE" id="PS50137">
    <property type="entry name" value="DS_RBD"/>
    <property type="match status" value="1"/>
</dbReference>
<proteinExistence type="predicted"/>
<organism evidence="4 5">
    <name type="scientific">Symbiodinium necroappetens</name>
    <dbReference type="NCBI Taxonomy" id="1628268"/>
    <lineage>
        <taxon>Eukaryota</taxon>
        <taxon>Sar</taxon>
        <taxon>Alveolata</taxon>
        <taxon>Dinophyceae</taxon>
        <taxon>Suessiales</taxon>
        <taxon>Symbiodiniaceae</taxon>
        <taxon>Symbiodinium</taxon>
    </lineage>
</organism>
<evidence type="ECO:0000259" key="3">
    <source>
        <dbReference type="PROSITE" id="PS50137"/>
    </source>
</evidence>
<sequence length="145" mass="15665">APAPLRGGVPASAPGVHGGIPERSPPKHEAIPRQSAVELQLLRCIGDYLVKNPKAESSHDPISLLNVAVQAQMHPSDREMHPLCYKDWTHPDGGFICEVTLCGMRVEGQFGANKKAAKQSAAQEAIKAVCKASRERRVVPLNEMD</sequence>
<gene>
    <name evidence="4" type="ORF">SNEC2469_LOCUS26377</name>
</gene>
<evidence type="ECO:0000256" key="1">
    <source>
        <dbReference type="PROSITE-ProRule" id="PRU00266"/>
    </source>
</evidence>